<reference evidence="2" key="1">
    <citation type="submission" date="2021-04" db="EMBL/GenBank/DDBJ databases">
        <authorList>
            <person name="Tunstrom K."/>
        </authorList>
    </citation>
    <scope>NUCLEOTIDE SEQUENCE</scope>
</reference>
<keyword evidence="1" id="KW-0732">Signal</keyword>
<gene>
    <name evidence="2" type="ORF">PAPOLLO_LOCUS5959</name>
</gene>
<proteinExistence type="predicted"/>
<evidence type="ECO:0000313" key="3">
    <source>
        <dbReference type="Proteomes" id="UP000691718"/>
    </source>
</evidence>
<accession>A0A8S3WH72</accession>
<dbReference type="AlphaFoldDB" id="A0A8S3WH72"/>
<sequence>MYRLIAILLFVNLASCHWHHEHNHGCGEHGHWRHSWHHRHNDDNYFERLAQCVISADNLLKTSCAQTQEEGIETFKDLRILPGSVKTTDAKWSDDQITCKNRYAERGKTITDSLFFRMA</sequence>
<evidence type="ECO:0000313" key="2">
    <source>
        <dbReference type="EMBL" id="CAG4958566.1"/>
    </source>
</evidence>
<dbReference type="EMBL" id="CAJQZP010000380">
    <property type="protein sequence ID" value="CAG4958566.1"/>
    <property type="molecule type" value="Genomic_DNA"/>
</dbReference>
<keyword evidence="3" id="KW-1185">Reference proteome</keyword>
<evidence type="ECO:0000256" key="1">
    <source>
        <dbReference type="SAM" id="SignalP"/>
    </source>
</evidence>
<comment type="caution">
    <text evidence="2">The sequence shown here is derived from an EMBL/GenBank/DDBJ whole genome shotgun (WGS) entry which is preliminary data.</text>
</comment>
<feature type="signal peptide" evidence="1">
    <location>
        <begin position="1"/>
        <end position="16"/>
    </location>
</feature>
<name>A0A8S3WH72_PARAO</name>
<protein>
    <submittedName>
        <fullName evidence="2">(apollo) hypothetical protein</fullName>
    </submittedName>
</protein>
<feature type="chain" id="PRO_5035828323" evidence="1">
    <location>
        <begin position="17"/>
        <end position="119"/>
    </location>
</feature>
<dbReference type="Proteomes" id="UP000691718">
    <property type="component" value="Unassembled WGS sequence"/>
</dbReference>
<organism evidence="2 3">
    <name type="scientific">Parnassius apollo</name>
    <name type="common">Apollo butterfly</name>
    <name type="synonym">Papilio apollo</name>
    <dbReference type="NCBI Taxonomy" id="110799"/>
    <lineage>
        <taxon>Eukaryota</taxon>
        <taxon>Metazoa</taxon>
        <taxon>Ecdysozoa</taxon>
        <taxon>Arthropoda</taxon>
        <taxon>Hexapoda</taxon>
        <taxon>Insecta</taxon>
        <taxon>Pterygota</taxon>
        <taxon>Neoptera</taxon>
        <taxon>Endopterygota</taxon>
        <taxon>Lepidoptera</taxon>
        <taxon>Glossata</taxon>
        <taxon>Ditrysia</taxon>
        <taxon>Papilionoidea</taxon>
        <taxon>Papilionidae</taxon>
        <taxon>Parnassiinae</taxon>
        <taxon>Parnassini</taxon>
        <taxon>Parnassius</taxon>
        <taxon>Parnassius</taxon>
    </lineage>
</organism>